<comment type="function">
    <text evidence="9">Probable catalytic subunit of the gamma-secretase complex, an endoprotease complex that catalyzes the intramembrane cleavage of integral membrane proteins such as Notch receptors. Requires the other members of the gamma-secretase complex to have a protease activity.</text>
</comment>
<keyword evidence="4 11" id="KW-0256">Endoplasmic reticulum</keyword>
<sequence>MDVDAENGPQLEESVLASLGAEVTSIVAPVSACMALTVCLVRTLYLGRTDLSTAPTSIATAIYHESASDDTGTKVTGALLNALVFVAAITIMTFIMFLLFKYNCTKCLYGYMAFSSFTLLFFMGGYFVQAILEKLQVPFDALSFIFLLFNSAVVGTISMWTAWTPFVLKQAYLVLVAVVIAVLFTRIPAWTTWFLLGALVIYDLCAVLLPGGPLKALVELAVERNEAIPALVYESRLAPQQEPDPRQSQSLIEGGEREQRRGQGAQVPPREEMMRREEEAGQGTPVPSSASDTVSPGVSPEEEERAGAEGTERGETSQSEPLLDKQSSSSAQPSQAPPGQIVEEAEFELPDSIKLGLGDFIFYSVLVGQASLYDMTTVYVCYLAIMAGLGATLILLAIYQKALPALPISITLGVVFYFMTRFFLDPTVVPLSVTLLFL</sequence>
<comment type="similarity">
    <text evidence="1 11">Belongs to the peptidase A22A family.</text>
</comment>
<feature type="compositionally biased region" description="Basic and acidic residues" evidence="12">
    <location>
        <begin position="305"/>
        <end position="315"/>
    </location>
</feature>
<comment type="domain">
    <text evidence="11">The PAL motif is required for normal active site conformation.</text>
</comment>
<evidence type="ECO:0000313" key="13">
    <source>
        <dbReference type="EMBL" id="CAE0018505.1"/>
    </source>
</evidence>
<keyword evidence="2 11" id="KW-0812">Transmembrane</keyword>
<evidence type="ECO:0000256" key="8">
    <source>
        <dbReference type="ARBA" id="ARBA00023136"/>
    </source>
</evidence>
<dbReference type="GO" id="GO:0016485">
    <property type="term" value="P:protein processing"/>
    <property type="evidence" value="ECO:0007669"/>
    <property type="project" value="InterPro"/>
</dbReference>
<keyword evidence="5 11" id="KW-0914">Notch signaling pathway</keyword>
<feature type="compositionally biased region" description="Low complexity" evidence="12">
    <location>
        <begin position="326"/>
        <end position="338"/>
    </location>
</feature>
<comment type="function">
    <text evidence="11">Probable subunit of the gamma-secretase complex, an endoprotease complex that catalyzes the intramembrane cleavage of integral membrane proteins such as Notch receptors.</text>
</comment>
<dbReference type="InterPro" id="IPR001108">
    <property type="entry name" value="Peptidase_A22A"/>
</dbReference>
<keyword evidence="6 11" id="KW-1133">Transmembrane helix</keyword>
<feature type="transmembrane region" description="Helical" evidence="11">
    <location>
        <begin position="379"/>
        <end position="399"/>
    </location>
</feature>
<proteinExistence type="inferred from homology"/>
<evidence type="ECO:0000256" key="11">
    <source>
        <dbReference type="RuleBase" id="RU361148"/>
    </source>
</evidence>
<dbReference type="GO" id="GO:0007219">
    <property type="term" value="P:Notch signaling pathway"/>
    <property type="evidence" value="ECO:0007669"/>
    <property type="project" value="UniProtKB-KW"/>
</dbReference>
<organism evidence="13">
    <name type="scientific">Chloropicon laureae</name>
    <dbReference type="NCBI Taxonomy" id="464258"/>
    <lineage>
        <taxon>Eukaryota</taxon>
        <taxon>Viridiplantae</taxon>
        <taxon>Chlorophyta</taxon>
        <taxon>Chloropicophyceae</taxon>
        <taxon>Chloropicales</taxon>
        <taxon>Chloropicaceae</taxon>
        <taxon>Chloropicon</taxon>
    </lineage>
</organism>
<feature type="compositionally biased region" description="Basic and acidic residues" evidence="12">
    <location>
        <begin position="269"/>
        <end position="279"/>
    </location>
</feature>
<gene>
    <name evidence="13" type="ORF">CLAU1311_LOCUS4153</name>
</gene>
<dbReference type="SMART" id="SM00730">
    <property type="entry name" value="PSN"/>
    <property type="match status" value="1"/>
</dbReference>
<dbReference type="GO" id="GO:0044351">
    <property type="term" value="P:macropinocytosis"/>
    <property type="evidence" value="ECO:0007669"/>
    <property type="project" value="UniProtKB-ARBA"/>
</dbReference>
<dbReference type="GO" id="GO:0070765">
    <property type="term" value="C:gamma-secretase complex"/>
    <property type="evidence" value="ECO:0007669"/>
    <property type="project" value="UniProtKB-ARBA"/>
</dbReference>
<dbReference type="EC" id="3.4.23.-" evidence="11"/>
<evidence type="ECO:0000256" key="12">
    <source>
        <dbReference type="SAM" id="MobiDB-lite"/>
    </source>
</evidence>
<dbReference type="AlphaFoldDB" id="A0A7S2Z289"/>
<comment type="subunit">
    <text evidence="10">Homodimer. Component of the gamma-secretase complex, a complex composed of a presenilin homodimer, nicastrin, aph1 and pen2.</text>
</comment>
<feature type="transmembrane region" description="Helical" evidence="11">
    <location>
        <begin position="107"/>
        <end position="129"/>
    </location>
</feature>
<evidence type="ECO:0000256" key="10">
    <source>
        <dbReference type="ARBA" id="ARBA00066080"/>
    </source>
</evidence>
<accession>A0A7S2Z289</accession>
<dbReference type="FunFam" id="1.10.472.100:FF:000003">
    <property type="entry name" value="Presenilin"/>
    <property type="match status" value="1"/>
</dbReference>
<feature type="compositionally biased region" description="Polar residues" evidence="12">
    <location>
        <begin position="285"/>
        <end position="296"/>
    </location>
</feature>
<evidence type="ECO:0000256" key="6">
    <source>
        <dbReference type="ARBA" id="ARBA00022989"/>
    </source>
</evidence>
<feature type="transmembrane region" description="Helical" evidence="11">
    <location>
        <begin position="78"/>
        <end position="100"/>
    </location>
</feature>
<evidence type="ECO:0000256" key="2">
    <source>
        <dbReference type="ARBA" id="ARBA00022692"/>
    </source>
</evidence>
<evidence type="ECO:0000256" key="4">
    <source>
        <dbReference type="ARBA" id="ARBA00022824"/>
    </source>
</evidence>
<dbReference type="GO" id="GO:0000139">
    <property type="term" value="C:Golgi membrane"/>
    <property type="evidence" value="ECO:0007669"/>
    <property type="project" value="UniProtKB-SubCell"/>
</dbReference>
<dbReference type="InterPro" id="IPR006639">
    <property type="entry name" value="Preselin/SPP"/>
</dbReference>
<dbReference type="GO" id="GO:0042500">
    <property type="term" value="F:aspartic endopeptidase activity, intramembrane cleaving"/>
    <property type="evidence" value="ECO:0007669"/>
    <property type="project" value="InterPro"/>
</dbReference>
<evidence type="ECO:0000256" key="7">
    <source>
        <dbReference type="ARBA" id="ARBA00023034"/>
    </source>
</evidence>
<dbReference type="PRINTS" id="PR01072">
    <property type="entry name" value="PRESENILIN"/>
</dbReference>
<evidence type="ECO:0000256" key="5">
    <source>
        <dbReference type="ARBA" id="ARBA00022976"/>
    </source>
</evidence>
<protein>
    <recommendedName>
        <fullName evidence="11">Presenilin</fullName>
        <ecNumber evidence="11">3.4.23.-</ecNumber>
    </recommendedName>
</protein>
<keyword evidence="8 11" id="KW-0472">Membrane</keyword>
<feature type="transmembrane region" description="Helical" evidence="11">
    <location>
        <begin position="170"/>
        <end position="187"/>
    </location>
</feature>
<feature type="transmembrane region" description="Helical" evidence="11">
    <location>
        <begin position="405"/>
        <end position="424"/>
    </location>
</feature>
<reference evidence="13" key="1">
    <citation type="submission" date="2021-01" db="EMBL/GenBank/DDBJ databases">
        <authorList>
            <person name="Corre E."/>
            <person name="Pelletier E."/>
            <person name="Niang G."/>
            <person name="Scheremetjew M."/>
            <person name="Finn R."/>
            <person name="Kale V."/>
            <person name="Holt S."/>
            <person name="Cochrane G."/>
            <person name="Meng A."/>
            <person name="Brown T."/>
            <person name="Cohen L."/>
        </authorList>
    </citation>
    <scope>NUCLEOTIDE SEQUENCE</scope>
    <source>
        <strain evidence="13">RCC856</strain>
    </source>
</reference>
<evidence type="ECO:0000256" key="1">
    <source>
        <dbReference type="ARBA" id="ARBA00008604"/>
    </source>
</evidence>
<dbReference type="Pfam" id="PF01080">
    <property type="entry name" value="Presenilin"/>
    <property type="match status" value="1"/>
</dbReference>
<dbReference type="GO" id="GO:0005789">
    <property type="term" value="C:endoplasmic reticulum membrane"/>
    <property type="evidence" value="ECO:0007669"/>
    <property type="project" value="UniProtKB-SubCell"/>
</dbReference>
<keyword evidence="7 11" id="KW-0333">Golgi apparatus</keyword>
<keyword evidence="11" id="KW-0645">Protease</keyword>
<dbReference type="GO" id="GO:0006509">
    <property type="term" value="P:membrane protein ectodomain proteolysis"/>
    <property type="evidence" value="ECO:0007669"/>
    <property type="project" value="TreeGrafter"/>
</dbReference>
<dbReference type="EMBL" id="HBHU01006398">
    <property type="protein sequence ID" value="CAE0018505.1"/>
    <property type="molecule type" value="Transcribed_RNA"/>
</dbReference>
<evidence type="ECO:0000256" key="9">
    <source>
        <dbReference type="ARBA" id="ARBA00053367"/>
    </source>
</evidence>
<feature type="region of interest" description="Disordered" evidence="12">
    <location>
        <begin position="238"/>
        <end position="339"/>
    </location>
</feature>
<dbReference type="PANTHER" id="PTHR10202:SF13">
    <property type="entry name" value="PRESENILIN HOMOLOG"/>
    <property type="match status" value="1"/>
</dbReference>
<name>A0A7S2Z289_9CHLO</name>
<feature type="transmembrane region" description="Helical" evidence="11">
    <location>
        <begin position="141"/>
        <end position="163"/>
    </location>
</feature>
<dbReference type="InterPro" id="IPR042524">
    <property type="entry name" value="Presenilin_C"/>
</dbReference>
<evidence type="ECO:0000256" key="3">
    <source>
        <dbReference type="ARBA" id="ARBA00022801"/>
    </source>
</evidence>
<dbReference type="PANTHER" id="PTHR10202">
    <property type="entry name" value="PRESENILIN"/>
    <property type="match status" value="1"/>
</dbReference>
<dbReference type="Gene3D" id="1.10.472.100">
    <property type="entry name" value="Presenilin"/>
    <property type="match status" value="1"/>
</dbReference>
<keyword evidence="3 11" id="KW-0378">Hydrolase</keyword>
<comment type="subcellular location">
    <subcellularLocation>
        <location evidence="11">Endoplasmic reticulum membrane</location>
        <topology evidence="11">Multi-pass membrane protein</topology>
    </subcellularLocation>
    <subcellularLocation>
        <location evidence="11">Golgi apparatus membrane</location>
        <topology evidence="11">Multi-pass membrane protein</topology>
    </subcellularLocation>
</comment>